<accession>A0A177G3K8</accession>
<evidence type="ECO:0000313" key="2">
    <source>
        <dbReference type="Proteomes" id="UP000077349"/>
    </source>
</evidence>
<reference evidence="1 2" key="1">
    <citation type="submission" date="2016-03" db="EMBL/GenBank/DDBJ databases">
        <title>Draft genome sequence of Acetobacter malorum CECT 7742, a strain isolated from strawberry vinegar.</title>
        <authorList>
            <person name="Sainz F."/>
            <person name="Mas A."/>
            <person name="Torija M.J."/>
        </authorList>
    </citation>
    <scope>NUCLEOTIDE SEQUENCE [LARGE SCALE GENOMIC DNA]</scope>
    <source>
        <strain evidence="1 2">CECT 7742</strain>
    </source>
</reference>
<name>A0A177G3K8_9PROT</name>
<dbReference type="AlphaFoldDB" id="A0A177G3K8"/>
<evidence type="ECO:0000313" key="1">
    <source>
        <dbReference type="EMBL" id="OAG74959.1"/>
    </source>
</evidence>
<sequence length="149" mass="16641">MIPYSFLANTLGLSSVRAGEPAVTIPHSLFVFLIENYLRNQPFDGAAYLRINPDVAEAVRAGRVPSAQEHYVTRGYWEERNGACPPFCEDWYLRQNPDVAIAVQRGECASGEAHYNQYGRREGRCPCPELAGLYTLWHSVSAPLPRQAA</sequence>
<protein>
    <submittedName>
        <fullName evidence="1">Cell surface protein</fullName>
    </submittedName>
</protein>
<organism evidence="1 2">
    <name type="scientific">Acetobacter malorum</name>
    <dbReference type="NCBI Taxonomy" id="178901"/>
    <lineage>
        <taxon>Bacteria</taxon>
        <taxon>Pseudomonadati</taxon>
        <taxon>Pseudomonadota</taxon>
        <taxon>Alphaproteobacteria</taxon>
        <taxon>Acetobacterales</taxon>
        <taxon>Acetobacteraceae</taxon>
        <taxon>Acetobacter</taxon>
    </lineage>
</organism>
<dbReference type="EMBL" id="LVHD01000195">
    <property type="protein sequence ID" value="OAG74959.1"/>
    <property type="molecule type" value="Genomic_DNA"/>
</dbReference>
<dbReference type="PATRIC" id="fig|178901.16.peg.4209"/>
<proteinExistence type="predicted"/>
<gene>
    <name evidence="1" type="ORF">Amal_03880</name>
</gene>
<comment type="caution">
    <text evidence="1">The sequence shown here is derived from an EMBL/GenBank/DDBJ whole genome shotgun (WGS) entry which is preliminary data.</text>
</comment>
<dbReference type="Proteomes" id="UP000077349">
    <property type="component" value="Unassembled WGS sequence"/>
</dbReference>